<dbReference type="SUPFAM" id="SSF48726">
    <property type="entry name" value="Immunoglobulin"/>
    <property type="match status" value="1"/>
</dbReference>
<feature type="transmembrane region" description="Helical" evidence="16">
    <location>
        <begin position="355"/>
        <end position="376"/>
    </location>
</feature>
<dbReference type="InterPro" id="IPR037805">
    <property type="entry name" value="IgV_CD47"/>
</dbReference>
<keyword evidence="18" id="KW-1185">Reference proteome</keyword>
<dbReference type="KEGG" id="csyr:103255268"/>
<feature type="region of interest" description="Disordered" evidence="15">
    <location>
        <begin position="1"/>
        <end position="23"/>
    </location>
</feature>
<sequence>MAGTQGARALRARSADVGGPRGGPGAPCLPPLLPLVVLFPPGDGGARLPRPVLRRRTHTPRKTPSRAPRAKHELPREKRRSAVGGEGWQLSGPPFVRTPLPPRGSDAFGVGGGEWEGPGLLRCKCAFRRSRQEGVSAACLPQEPRSEGDLGDAIKFHFQLSISSEGSSSRDTICFINTGVLQDFILCHLLYLCYRGSAQLLFNKTKSVEYTFCNETVVIPCFVTNVEAPHTNELYVKWKFRGKDIYVFDGNMNVTKNDPEFKSARVEISELLKGDSSLKMDKDEAILGNYTCEVTELSREGETIVELKYRVVSWFSPNENILIVIFPIFAILLFWGQFGIKTLRYKSSGMDEKTIALLVAGLVTTAIVIVGAIIFVPGEYSVKNATGLGLIVTSTGFLISLHYYVFRTAFGITSFVIAILIIQVLAYILAVVGLSLCISACIPMHGPLLISGLGILALAQLLGLVYMKFVASNQKTIPPPRKAVEEPLNAFKESKGMMNDE</sequence>
<dbReference type="Gene3D" id="2.60.40.10">
    <property type="entry name" value="Immunoglobulins"/>
    <property type="match status" value="1"/>
</dbReference>
<dbReference type="Pfam" id="PF04549">
    <property type="entry name" value="CD47"/>
    <property type="match status" value="1"/>
</dbReference>
<evidence type="ECO:0000256" key="15">
    <source>
        <dbReference type="SAM" id="MobiDB-lite"/>
    </source>
</evidence>
<dbReference type="CDD" id="cd16090">
    <property type="entry name" value="IgV_CD47"/>
    <property type="match status" value="1"/>
</dbReference>
<keyword evidence="11" id="KW-0325">Glycoprotein</keyword>
<dbReference type="AlphaFoldDB" id="A0A3Q0DVG0"/>
<dbReference type="GO" id="GO:0070053">
    <property type="term" value="F:thrombospondin receptor activity"/>
    <property type="evidence" value="ECO:0007669"/>
    <property type="project" value="InterPro"/>
</dbReference>
<evidence type="ECO:0000256" key="7">
    <source>
        <dbReference type="ARBA" id="ARBA00022889"/>
    </source>
</evidence>
<reference evidence="19" key="1">
    <citation type="submission" date="2025-08" db="UniProtKB">
        <authorList>
            <consortium name="RefSeq"/>
        </authorList>
    </citation>
    <scope>IDENTIFICATION</scope>
</reference>
<dbReference type="GeneID" id="103255268"/>
<keyword evidence="6" id="KW-0732">Signal</keyword>
<dbReference type="GO" id="GO:0098609">
    <property type="term" value="P:cell-cell adhesion"/>
    <property type="evidence" value="ECO:0007669"/>
    <property type="project" value="UniProtKB-ARBA"/>
</dbReference>
<feature type="domain" description="Ig-like" evidence="17">
    <location>
        <begin position="214"/>
        <end position="305"/>
    </location>
</feature>
<dbReference type="CTD" id="961"/>
<evidence type="ECO:0000256" key="11">
    <source>
        <dbReference type="ARBA" id="ARBA00023180"/>
    </source>
</evidence>
<feature type="transmembrane region" description="Helical" evidence="16">
    <location>
        <begin position="321"/>
        <end position="343"/>
    </location>
</feature>
<proteinExistence type="predicted"/>
<evidence type="ECO:0000256" key="13">
    <source>
        <dbReference type="ARBA" id="ARBA00023319"/>
    </source>
</evidence>
<comment type="subcellular location">
    <subcellularLocation>
        <location evidence="1">Cell membrane</location>
        <topology evidence="1">Multi-pass membrane protein</topology>
    </subcellularLocation>
</comment>
<evidence type="ECO:0000256" key="8">
    <source>
        <dbReference type="ARBA" id="ARBA00022989"/>
    </source>
</evidence>
<evidence type="ECO:0000256" key="12">
    <source>
        <dbReference type="ARBA" id="ARBA00023283"/>
    </source>
</evidence>
<dbReference type="InterPro" id="IPR007110">
    <property type="entry name" value="Ig-like_dom"/>
</dbReference>
<dbReference type="GO" id="GO:0005886">
    <property type="term" value="C:plasma membrane"/>
    <property type="evidence" value="ECO:0007669"/>
    <property type="project" value="UniProtKB-SubCell"/>
</dbReference>
<dbReference type="GO" id="GO:0022409">
    <property type="term" value="P:positive regulation of cell-cell adhesion"/>
    <property type="evidence" value="ECO:0007669"/>
    <property type="project" value="InterPro"/>
</dbReference>
<dbReference type="Pfam" id="PF08204">
    <property type="entry name" value="V-set_CD47"/>
    <property type="match status" value="1"/>
</dbReference>
<keyword evidence="3" id="KW-1003">Cell membrane</keyword>
<keyword evidence="9 16" id="KW-0472">Membrane</keyword>
<keyword evidence="7" id="KW-0130">Cell adhesion</keyword>
<feature type="transmembrane region" description="Helical" evidence="16">
    <location>
        <begin position="448"/>
        <end position="467"/>
    </location>
</feature>
<dbReference type="OrthoDB" id="9447188at2759"/>
<evidence type="ECO:0000256" key="3">
    <source>
        <dbReference type="ARBA" id="ARBA00022475"/>
    </source>
</evidence>
<protein>
    <recommendedName>
        <fullName evidence="2">Leukocyte surface antigen CD47</fullName>
    </recommendedName>
    <alternativeName>
        <fullName evidence="14">Integrin-associated protein</fullName>
    </alternativeName>
</protein>
<feature type="region of interest" description="Disordered" evidence="15">
    <location>
        <begin position="44"/>
        <end position="102"/>
    </location>
</feature>
<accession>A0A3Q0DVG0</accession>
<dbReference type="PROSITE" id="PS50835">
    <property type="entry name" value="IG_LIKE"/>
    <property type="match status" value="1"/>
</dbReference>
<evidence type="ECO:0000256" key="9">
    <source>
        <dbReference type="ARBA" id="ARBA00023136"/>
    </source>
</evidence>
<dbReference type="GO" id="GO:0050766">
    <property type="term" value="P:positive regulation of phagocytosis"/>
    <property type="evidence" value="ECO:0007669"/>
    <property type="project" value="InterPro"/>
</dbReference>
<name>A0A3Q0DVG0_CARSF</name>
<dbReference type="STRING" id="1868482.ENSTSYP00000008156"/>
<evidence type="ECO:0000256" key="14">
    <source>
        <dbReference type="ARBA" id="ARBA00033289"/>
    </source>
</evidence>
<feature type="compositionally biased region" description="Basic residues" evidence="15">
    <location>
        <begin position="52"/>
        <end position="64"/>
    </location>
</feature>
<evidence type="ECO:0000256" key="2">
    <source>
        <dbReference type="ARBA" id="ARBA00015454"/>
    </source>
</evidence>
<organism evidence="18 19">
    <name type="scientific">Carlito syrichta</name>
    <name type="common">Philippine tarsier</name>
    <name type="synonym">Tarsius syrichta</name>
    <dbReference type="NCBI Taxonomy" id="1868482"/>
    <lineage>
        <taxon>Eukaryota</taxon>
        <taxon>Metazoa</taxon>
        <taxon>Chordata</taxon>
        <taxon>Craniata</taxon>
        <taxon>Vertebrata</taxon>
        <taxon>Euteleostomi</taxon>
        <taxon>Mammalia</taxon>
        <taxon>Eutheria</taxon>
        <taxon>Euarchontoglires</taxon>
        <taxon>Primates</taxon>
        <taxon>Haplorrhini</taxon>
        <taxon>Tarsiiformes</taxon>
        <taxon>Tarsiidae</taxon>
        <taxon>Carlito</taxon>
    </lineage>
</organism>
<evidence type="ECO:0000256" key="4">
    <source>
        <dbReference type="ARBA" id="ARBA00022553"/>
    </source>
</evidence>
<keyword evidence="8 16" id="KW-1133">Transmembrane helix</keyword>
<keyword evidence="10" id="KW-1015">Disulfide bond</keyword>
<dbReference type="InterPro" id="IPR006704">
    <property type="entry name" value="CD47"/>
</dbReference>
<feature type="transmembrane region" description="Helical" evidence="16">
    <location>
        <begin position="388"/>
        <end position="406"/>
    </location>
</feature>
<dbReference type="RefSeq" id="XP_021565728.1">
    <property type="nucleotide sequence ID" value="XM_021710053.1"/>
</dbReference>
<evidence type="ECO:0000256" key="6">
    <source>
        <dbReference type="ARBA" id="ARBA00022729"/>
    </source>
</evidence>
<dbReference type="GO" id="GO:0050729">
    <property type="term" value="P:positive regulation of inflammatory response"/>
    <property type="evidence" value="ECO:0007669"/>
    <property type="project" value="InterPro"/>
</dbReference>
<evidence type="ECO:0000259" key="17">
    <source>
        <dbReference type="PROSITE" id="PS50835"/>
    </source>
</evidence>
<keyword evidence="13" id="KW-0393">Immunoglobulin domain</keyword>
<evidence type="ECO:0000256" key="5">
    <source>
        <dbReference type="ARBA" id="ARBA00022692"/>
    </source>
</evidence>
<evidence type="ECO:0000256" key="1">
    <source>
        <dbReference type="ARBA" id="ARBA00004651"/>
    </source>
</evidence>
<dbReference type="PANTHER" id="PTHR10613:SF0">
    <property type="entry name" value="LEUKOCYTE SURFACE ANTIGEN CD47"/>
    <property type="match status" value="1"/>
</dbReference>
<keyword evidence="5 16" id="KW-0812">Transmembrane</keyword>
<dbReference type="FunFam" id="2.60.40.10:FF:000521">
    <property type="entry name" value="leukocyte surface antigen CD47"/>
    <property type="match status" value="1"/>
</dbReference>
<evidence type="ECO:0000313" key="18">
    <source>
        <dbReference type="Proteomes" id="UP000189704"/>
    </source>
</evidence>
<keyword evidence="12" id="KW-0873">Pyrrolidone carboxylic acid</keyword>
<dbReference type="InterPro" id="IPR013147">
    <property type="entry name" value="CD47-like_TM"/>
</dbReference>
<dbReference type="InterPro" id="IPR036179">
    <property type="entry name" value="Ig-like_dom_sf"/>
</dbReference>
<keyword evidence="4" id="KW-0597">Phosphoprotein</keyword>
<dbReference type="GO" id="GO:0002684">
    <property type="term" value="P:positive regulation of immune system process"/>
    <property type="evidence" value="ECO:0007669"/>
    <property type="project" value="UniProtKB-ARBA"/>
</dbReference>
<gene>
    <name evidence="19" type="primary">CD47</name>
</gene>
<evidence type="ECO:0000313" key="19">
    <source>
        <dbReference type="RefSeq" id="XP_021565728.1"/>
    </source>
</evidence>
<dbReference type="InterPro" id="IPR013783">
    <property type="entry name" value="Ig-like_fold"/>
</dbReference>
<dbReference type="InterPro" id="IPR013270">
    <property type="entry name" value="CD47_Vset"/>
</dbReference>
<dbReference type="PANTHER" id="PTHR10613">
    <property type="entry name" value="LEUKOCYTE SURFACE ANTIGEN CD47"/>
    <property type="match status" value="1"/>
</dbReference>
<feature type="transmembrane region" description="Helical" evidence="16">
    <location>
        <begin position="415"/>
        <end position="442"/>
    </location>
</feature>
<dbReference type="Proteomes" id="UP000189704">
    <property type="component" value="Unplaced"/>
</dbReference>
<evidence type="ECO:0000256" key="10">
    <source>
        <dbReference type="ARBA" id="ARBA00023157"/>
    </source>
</evidence>
<evidence type="ECO:0000256" key="16">
    <source>
        <dbReference type="SAM" id="Phobius"/>
    </source>
</evidence>
<dbReference type="GO" id="GO:0070062">
    <property type="term" value="C:extracellular exosome"/>
    <property type="evidence" value="ECO:0007669"/>
    <property type="project" value="TreeGrafter"/>
</dbReference>